<feature type="region of interest" description="Disordered" evidence="1">
    <location>
        <begin position="615"/>
        <end position="687"/>
    </location>
</feature>
<feature type="compositionally biased region" description="Polar residues" evidence="1">
    <location>
        <begin position="267"/>
        <end position="277"/>
    </location>
</feature>
<evidence type="ECO:0000256" key="1">
    <source>
        <dbReference type="SAM" id="MobiDB-lite"/>
    </source>
</evidence>
<dbReference type="AlphaFoldDB" id="W4K146"/>
<dbReference type="EMBL" id="KI925460">
    <property type="protein sequence ID" value="ETW79537.1"/>
    <property type="molecule type" value="Genomic_DNA"/>
</dbReference>
<dbReference type="eggNOG" id="ENOG502SYFS">
    <property type="taxonomic scope" value="Eukaryota"/>
</dbReference>
<protein>
    <submittedName>
        <fullName evidence="2">Uncharacterized protein</fullName>
    </submittedName>
</protein>
<dbReference type="HOGENOM" id="CLU_400644_0_0_1"/>
<evidence type="ECO:0000313" key="2">
    <source>
        <dbReference type="EMBL" id="ETW79537.1"/>
    </source>
</evidence>
<dbReference type="InParanoid" id="W4K146"/>
<organism evidence="2 3">
    <name type="scientific">Heterobasidion irregulare (strain TC 32-1)</name>
    <dbReference type="NCBI Taxonomy" id="747525"/>
    <lineage>
        <taxon>Eukaryota</taxon>
        <taxon>Fungi</taxon>
        <taxon>Dikarya</taxon>
        <taxon>Basidiomycota</taxon>
        <taxon>Agaricomycotina</taxon>
        <taxon>Agaricomycetes</taxon>
        <taxon>Russulales</taxon>
        <taxon>Bondarzewiaceae</taxon>
        <taxon>Heterobasidion</taxon>
        <taxon>Heterobasidion annosum species complex</taxon>
    </lineage>
</organism>
<evidence type="ECO:0000313" key="3">
    <source>
        <dbReference type="Proteomes" id="UP000030671"/>
    </source>
</evidence>
<proteinExistence type="predicted"/>
<keyword evidence="3" id="KW-1185">Reference proteome</keyword>
<sequence>MNRLKRSIAVVKAVGDVHASCTVTTTFLIRTPPRLCLLHRPRIPTSSLLLIDCAHAMPKDLGEHSVHQVRVSTSPLTRESPATRRATPPDPQPSTNLTGLDPTPSQPTDLDMEILSPTDSRPASPMAPPSPINMDEDSQIGVLSSPIYISSTDPFDQQNNIVTSSLHSIADWLESVKWDAVFGCNPLDAATLNSNPLASAATRVVRYLNAGIAGRSVTVPELQTPPPAQPPRTTNPQQPPPPATQPPLGFDARSNTPGRMSYARAVSHSSQAPSNGYTNWTVLRSPSRQSASTNDAFIDEIIRLREVNPDLSAGELLALQCHIAASRPPRPHYASLPRGARRAVHVVFSGPKPDPAPLPAVVVQAVNARLPAKRSASHAASANWLSCNNVTIRFAQAPEELEITAVRSVLGTLFPHIPPSSYSVGKRQIISTVKFHRLPLTHPDGSPITVEQYTAELKASPAWQSVHIPRPPCLVQEKDSHVGTLYVDFYDNSLLSTLHQVLCDPALFQGEAVHPVKYHKQYSTPQCTACLQWGHPTLLCRSPTHRCAHCTGLYSVQDHRQRAECCHGDNPTPDSLLCPHSPSCVNCGAPHNATNRSCPFYQNRHNTAWIEQHQPNPLDQCQSRDRHDVPSSRYDTARPQGPSRSRRVHFLPVPSTSPAEPQSPQHVNARGLYAPPRQAIAGPSRPH</sequence>
<feature type="compositionally biased region" description="Polar residues" evidence="1">
    <location>
        <begin position="654"/>
        <end position="666"/>
    </location>
</feature>
<accession>W4K146</accession>
<dbReference type="GeneID" id="20673550"/>
<dbReference type="OrthoDB" id="3256305at2759"/>
<dbReference type="KEGG" id="hir:HETIRDRAFT_419235"/>
<dbReference type="Proteomes" id="UP000030671">
    <property type="component" value="Unassembled WGS sequence"/>
</dbReference>
<reference evidence="2 3" key="1">
    <citation type="journal article" date="2012" name="New Phytol.">
        <title>Insight into trade-off between wood decay and parasitism from the genome of a fungal forest pathogen.</title>
        <authorList>
            <person name="Olson A."/>
            <person name="Aerts A."/>
            <person name="Asiegbu F."/>
            <person name="Belbahri L."/>
            <person name="Bouzid O."/>
            <person name="Broberg A."/>
            <person name="Canback B."/>
            <person name="Coutinho P.M."/>
            <person name="Cullen D."/>
            <person name="Dalman K."/>
            <person name="Deflorio G."/>
            <person name="van Diepen L.T."/>
            <person name="Dunand C."/>
            <person name="Duplessis S."/>
            <person name="Durling M."/>
            <person name="Gonthier P."/>
            <person name="Grimwood J."/>
            <person name="Fossdal C.G."/>
            <person name="Hansson D."/>
            <person name="Henrissat B."/>
            <person name="Hietala A."/>
            <person name="Himmelstrand K."/>
            <person name="Hoffmeister D."/>
            <person name="Hogberg N."/>
            <person name="James T.Y."/>
            <person name="Karlsson M."/>
            <person name="Kohler A."/>
            <person name="Kues U."/>
            <person name="Lee Y.H."/>
            <person name="Lin Y.C."/>
            <person name="Lind M."/>
            <person name="Lindquist E."/>
            <person name="Lombard V."/>
            <person name="Lucas S."/>
            <person name="Lunden K."/>
            <person name="Morin E."/>
            <person name="Murat C."/>
            <person name="Park J."/>
            <person name="Raffaello T."/>
            <person name="Rouze P."/>
            <person name="Salamov A."/>
            <person name="Schmutz J."/>
            <person name="Solheim H."/>
            <person name="Stahlberg J."/>
            <person name="Velez H."/>
            <person name="de Vries R.P."/>
            <person name="Wiebenga A."/>
            <person name="Woodward S."/>
            <person name="Yakovlev I."/>
            <person name="Garbelotto M."/>
            <person name="Martin F."/>
            <person name="Grigoriev I.V."/>
            <person name="Stenlid J."/>
        </authorList>
    </citation>
    <scope>NUCLEOTIDE SEQUENCE [LARGE SCALE GENOMIC DNA]</scope>
    <source>
        <strain evidence="2 3">TC 32-1</strain>
    </source>
</reference>
<feature type="region of interest" description="Disordered" evidence="1">
    <location>
        <begin position="64"/>
        <end position="137"/>
    </location>
</feature>
<name>W4K146_HETIT</name>
<dbReference type="STRING" id="747525.W4K146"/>
<feature type="region of interest" description="Disordered" evidence="1">
    <location>
        <begin position="218"/>
        <end position="277"/>
    </location>
</feature>
<gene>
    <name evidence="2" type="ORF">HETIRDRAFT_419235</name>
</gene>
<dbReference type="RefSeq" id="XP_009548118.1">
    <property type="nucleotide sequence ID" value="XM_009549823.1"/>
</dbReference>